<evidence type="ECO:0000313" key="4">
    <source>
        <dbReference type="Proteomes" id="UP000288805"/>
    </source>
</evidence>
<keyword evidence="2" id="KW-0472">Membrane</keyword>
<keyword evidence="2" id="KW-1133">Transmembrane helix</keyword>
<feature type="transmembrane region" description="Helical" evidence="2">
    <location>
        <begin position="117"/>
        <end position="140"/>
    </location>
</feature>
<evidence type="ECO:0008006" key="5">
    <source>
        <dbReference type="Google" id="ProtNLM"/>
    </source>
</evidence>
<name>A0A438HI28_VITVI</name>
<dbReference type="EMBL" id="QGNW01000219">
    <property type="protein sequence ID" value="RVW84126.1"/>
    <property type="molecule type" value="Genomic_DNA"/>
</dbReference>
<dbReference type="PANTHER" id="PTHR37206">
    <property type="entry name" value="TRANSMEMBRANE PROTEIN"/>
    <property type="match status" value="1"/>
</dbReference>
<feature type="region of interest" description="Disordered" evidence="1">
    <location>
        <begin position="51"/>
        <end position="73"/>
    </location>
</feature>
<proteinExistence type="predicted"/>
<feature type="compositionally biased region" description="Low complexity" evidence="1">
    <location>
        <begin position="57"/>
        <end position="73"/>
    </location>
</feature>
<gene>
    <name evidence="3" type="ORF">CK203_053557</name>
</gene>
<comment type="caution">
    <text evidence="3">The sequence shown here is derived from an EMBL/GenBank/DDBJ whole genome shotgun (WGS) entry which is preliminary data.</text>
</comment>
<evidence type="ECO:0000256" key="1">
    <source>
        <dbReference type="SAM" id="MobiDB-lite"/>
    </source>
</evidence>
<protein>
    <recommendedName>
        <fullName evidence="5">Transmembrane protein</fullName>
    </recommendedName>
</protein>
<sequence length="200" mass="22126">MEGPEGFNDWEQIQSPGSQIPPPTAQSRHWAMTVIKDDFYKDRSVFPPGDHEGLRISSQDTPQPDSLSPSLSPRSQLLHVQGFGGRLRSRFGVLSSGIVKIASSVRCYAVGAGGFRAFGSAAGGAAAALLLLLSLLYLWVRRWHRLREEEKNRLVLLLKEKDQKISQLLLQIAKMSEMFSAHRRVPVVRVGGMITHGQPT</sequence>
<accession>A0A438HI28</accession>
<keyword evidence="2" id="KW-0812">Transmembrane</keyword>
<feature type="region of interest" description="Disordered" evidence="1">
    <location>
        <begin position="1"/>
        <end position="27"/>
    </location>
</feature>
<dbReference type="Proteomes" id="UP000288805">
    <property type="component" value="Unassembled WGS sequence"/>
</dbReference>
<evidence type="ECO:0000313" key="3">
    <source>
        <dbReference type="EMBL" id="RVW84126.1"/>
    </source>
</evidence>
<dbReference type="AlphaFoldDB" id="A0A438HI28"/>
<reference evidence="3 4" key="1">
    <citation type="journal article" date="2018" name="PLoS Genet.">
        <title>Population sequencing reveals clonal diversity and ancestral inbreeding in the grapevine cultivar Chardonnay.</title>
        <authorList>
            <person name="Roach M.J."/>
            <person name="Johnson D.L."/>
            <person name="Bohlmann J."/>
            <person name="van Vuuren H.J."/>
            <person name="Jones S.J."/>
            <person name="Pretorius I.S."/>
            <person name="Schmidt S.A."/>
            <person name="Borneman A.R."/>
        </authorList>
    </citation>
    <scope>NUCLEOTIDE SEQUENCE [LARGE SCALE GENOMIC DNA]</scope>
    <source>
        <strain evidence="4">cv. Chardonnay</strain>
        <tissue evidence="3">Leaf</tissue>
    </source>
</reference>
<organism evidence="3 4">
    <name type="scientific">Vitis vinifera</name>
    <name type="common">Grape</name>
    <dbReference type="NCBI Taxonomy" id="29760"/>
    <lineage>
        <taxon>Eukaryota</taxon>
        <taxon>Viridiplantae</taxon>
        <taxon>Streptophyta</taxon>
        <taxon>Embryophyta</taxon>
        <taxon>Tracheophyta</taxon>
        <taxon>Spermatophyta</taxon>
        <taxon>Magnoliopsida</taxon>
        <taxon>eudicotyledons</taxon>
        <taxon>Gunneridae</taxon>
        <taxon>Pentapetalae</taxon>
        <taxon>rosids</taxon>
        <taxon>Vitales</taxon>
        <taxon>Vitaceae</taxon>
        <taxon>Viteae</taxon>
        <taxon>Vitis</taxon>
    </lineage>
</organism>
<evidence type="ECO:0000256" key="2">
    <source>
        <dbReference type="SAM" id="Phobius"/>
    </source>
</evidence>
<dbReference type="PANTHER" id="PTHR37206:SF4">
    <property type="entry name" value="TRANSMEMBRANE PROTEIN"/>
    <property type="match status" value="1"/>
</dbReference>